<keyword evidence="1" id="KW-0812">Transmembrane</keyword>
<proteinExistence type="predicted"/>
<feature type="transmembrane region" description="Helical" evidence="1">
    <location>
        <begin position="12"/>
        <end position="35"/>
    </location>
</feature>
<evidence type="ECO:0008006" key="4">
    <source>
        <dbReference type="Google" id="ProtNLM"/>
    </source>
</evidence>
<protein>
    <recommendedName>
        <fullName evidence="4">Transmembrane protein</fullName>
    </recommendedName>
</protein>
<dbReference type="Proteomes" id="UP001189756">
    <property type="component" value="Unassembled WGS sequence"/>
</dbReference>
<comment type="caution">
    <text evidence="2">The sequence shown here is derived from an EMBL/GenBank/DDBJ whole genome shotgun (WGS) entry which is preliminary data.</text>
</comment>
<organism evidence="2 3">
    <name type="scientific">Ralstonia thomasii</name>
    <dbReference type="NCBI Taxonomy" id="3058596"/>
    <lineage>
        <taxon>Bacteria</taxon>
        <taxon>Pseudomonadati</taxon>
        <taxon>Pseudomonadota</taxon>
        <taxon>Betaproteobacteria</taxon>
        <taxon>Burkholderiales</taxon>
        <taxon>Burkholderiaceae</taxon>
        <taxon>Ralstonia</taxon>
    </lineage>
</organism>
<keyword evidence="1" id="KW-0472">Membrane</keyword>
<evidence type="ECO:0000313" key="2">
    <source>
        <dbReference type="EMBL" id="CAJ0808637.1"/>
    </source>
</evidence>
<evidence type="ECO:0000256" key="1">
    <source>
        <dbReference type="SAM" id="Phobius"/>
    </source>
</evidence>
<reference evidence="2" key="1">
    <citation type="submission" date="2023-07" db="EMBL/GenBank/DDBJ databases">
        <authorList>
            <person name="Peeters C."/>
        </authorList>
    </citation>
    <scope>NUCLEOTIDE SEQUENCE</scope>
    <source>
        <strain evidence="2">R-77560</strain>
    </source>
</reference>
<feature type="transmembrane region" description="Helical" evidence="1">
    <location>
        <begin position="69"/>
        <end position="91"/>
    </location>
</feature>
<accession>A0AAD2BUP8</accession>
<sequence>MELDVHNVFEVLWWAPYVILVIAVFPAFSGGKVVYRMILLRRDREVAREMAKSDPTFDKVVELLNPIHLLFDALLYCAISVGMLCIAIFWARAS</sequence>
<dbReference type="EMBL" id="CATZAZ010000020">
    <property type="protein sequence ID" value="CAJ0808637.1"/>
    <property type="molecule type" value="Genomic_DNA"/>
</dbReference>
<dbReference type="AlphaFoldDB" id="A0AAD2BUP8"/>
<gene>
    <name evidence="2" type="ORF">R77560_04756</name>
</gene>
<evidence type="ECO:0000313" key="3">
    <source>
        <dbReference type="Proteomes" id="UP001189756"/>
    </source>
</evidence>
<keyword evidence="1" id="KW-1133">Transmembrane helix</keyword>
<name>A0AAD2BUP8_9RALS</name>